<dbReference type="EMBL" id="JAUSSW010000019">
    <property type="protein sequence ID" value="MDQ0104611.1"/>
    <property type="molecule type" value="Genomic_DNA"/>
</dbReference>
<evidence type="ECO:0000313" key="1">
    <source>
        <dbReference type="EMBL" id="MDQ0104611.1"/>
    </source>
</evidence>
<evidence type="ECO:0000313" key="2">
    <source>
        <dbReference type="Proteomes" id="UP001244563"/>
    </source>
</evidence>
<accession>A0ABT9TSF3</accession>
<dbReference type="RefSeq" id="WP_064723552.1">
    <property type="nucleotide sequence ID" value="NZ_BDDW01000021.1"/>
</dbReference>
<reference evidence="1 2" key="1">
    <citation type="submission" date="2023-07" db="EMBL/GenBank/DDBJ databases">
        <title>Sorghum-associated microbial communities from plants grown in Nebraska, USA.</title>
        <authorList>
            <person name="Schachtman D."/>
        </authorList>
    </citation>
    <scope>NUCLEOTIDE SEQUENCE [LARGE SCALE GENOMIC DNA]</scope>
    <source>
        <strain evidence="1 2">CC523</strain>
    </source>
</reference>
<dbReference type="Proteomes" id="UP001244563">
    <property type="component" value="Unassembled WGS sequence"/>
</dbReference>
<gene>
    <name evidence="1" type="ORF">J2T10_004286</name>
</gene>
<protein>
    <submittedName>
        <fullName evidence="1">Uncharacterized protein</fullName>
    </submittedName>
</protein>
<proteinExistence type="predicted"/>
<comment type="caution">
    <text evidence="1">The sequence shown here is derived from an EMBL/GenBank/DDBJ whole genome shotgun (WGS) entry which is preliminary data.</text>
</comment>
<organism evidence="1 2">
    <name type="scientific">Paenarthrobacter nicotinovorans</name>
    <name type="common">Arthrobacter nicotinovorans</name>
    <dbReference type="NCBI Taxonomy" id="29320"/>
    <lineage>
        <taxon>Bacteria</taxon>
        <taxon>Bacillati</taxon>
        <taxon>Actinomycetota</taxon>
        <taxon>Actinomycetes</taxon>
        <taxon>Micrococcales</taxon>
        <taxon>Micrococcaceae</taxon>
        <taxon>Paenarthrobacter</taxon>
    </lineage>
</organism>
<sequence length="168" mass="17734">MIISGVYGLRAAEQVVELVVEPVPPADPVSALQASRAGGAQQPFRTTLFHTGINSGPVTMTLDVTDSRPEPVLEGWEDVHEVSATLPAGRVAAGGPMEELTALGEIGEDESGDYRIRVSAVGRDAAPDLVSSTAVEDYLVQIWPEVVLAPRVLSATSQQGQYWAARLG</sequence>
<keyword evidence="2" id="KW-1185">Reference proteome</keyword>
<name>A0ABT9TSF3_PAENI</name>